<dbReference type="EMBL" id="CASHSV030000311">
    <property type="protein sequence ID" value="CAJ2659212.1"/>
    <property type="molecule type" value="Genomic_DNA"/>
</dbReference>
<dbReference type="Proteomes" id="UP001177021">
    <property type="component" value="Unassembled WGS sequence"/>
</dbReference>
<gene>
    <name evidence="1" type="ORF">MILVUS5_LOCUS25440</name>
</gene>
<proteinExistence type="predicted"/>
<organism evidence="1 2">
    <name type="scientific">Trifolium pratense</name>
    <name type="common">Red clover</name>
    <dbReference type="NCBI Taxonomy" id="57577"/>
    <lineage>
        <taxon>Eukaryota</taxon>
        <taxon>Viridiplantae</taxon>
        <taxon>Streptophyta</taxon>
        <taxon>Embryophyta</taxon>
        <taxon>Tracheophyta</taxon>
        <taxon>Spermatophyta</taxon>
        <taxon>Magnoliopsida</taxon>
        <taxon>eudicotyledons</taxon>
        <taxon>Gunneridae</taxon>
        <taxon>Pentapetalae</taxon>
        <taxon>rosids</taxon>
        <taxon>fabids</taxon>
        <taxon>Fabales</taxon>
        <taxon>Fabaceae</taxon>
        <taxon>Papilionoideae</taxon>
        <taxon>50 kb inversion clade</taxon>
        <taxon>NPAAA clade</taxon>
        <taxon>Hologalegina</taxon>
        <taxon>IRL clade</taxon>
        <taxon>Trifolieae</taxon>
        <taxon>Trifolium</taxon>
    </lineage>
</organism>
<evidence type="ECO:0000313" key="2">
    <source>
        <dbReference type="Proteomes" id="UP001177021"/>
    </source>
</evidence>
<keyword evidence="2" id="KW-1185">Reference proteome</keyword>
<comment type="caution">
    <text evidence="1">The sequence shown here is derived from an EMBL/GenBank/DDBJ whole genome shotgun (WGS) entry which is preliminary data.</text>
</comment>
<evidence type="ECO:0000313" key="1">
    <source>
        <dbReference type="EMBL" id="CAJ2659212.1"/>
    </source>
</evidence>
<name>A0ACB0KPT2_TRIPR</name>
<sequence length="169" mass="18949">MINKNSFFLLQETRSKKIVKHAHISVFGGSLKDQETEPDPALKIVCRQISPVIPHNYKESSYHVSVFTFTLNNFGKTTADVTLLFTWACKLFDVCIHNSVGGHSEFTGQHFNSKIKTAKEKSPVTFAIVAEEAEYVHVSECHVSVVSGSCEGISAKDMWHENKQITYVI</sequence>
<protein>
    <submittedName>
        <fullName evidence="1">Uncharacterized protein</fullName>
    </submittedName>
</protein>
<accession>A0ACB0KPT2</accession>
<reference evidence="1" key="1">
    <citation type="submission" date="2023-10" db="EMBL/GenBank/DDBJ databases">
        <authorList>
            <person name="Rodriguez Cubillos JULIANA M."/>
            <person name="De Vega J."/>
        </authorList>
    </citation>
    <scope>NUCLEOTIDE SEQUENCE</scope>
</reference>